<keyword evidence="3" id="KW-1185">Reference proteome</keyword>
<gene>
    <name evidence="2" type="ORF">PHYPSEUDO_008985</name>
</gene>
<dbReference type="AlphaFoldDB" id="A0A8T1WDB5"/>
<accession>A0A8T1WDB5</accession>
<sequence>MGRASGSRATRHDWLAILGSIRCHFAARGSARDWPPRGAASARFAAGHRVPRRTRFAMWSTGEVSINVRPRYAAAPDDGSATEAPLDSSLEALSTAPALTARSPPRCRRA</sequence>
<dbReference type="EMBL" id="JAGDFM010000037">
    <property type="protein sequence ID" value="KAG7390023.1"/>
    <property type="molecule type" value="Genomic_DNA"/>
</dbReference>
<organism evidence="2 3">
    <name type="scientific">Phytophthora pseudosyringae</name>
    <dbReference type="NCBI Taxonomy" id="221518"/>
    <lineage>
        <taxon>Eukaryota</taxon>
        <taxon>Sar</taxon>
        <taxon>Stramenopiles</taxon>
        <taxon>Oomycota</taxon>
        <taxon>Peronosporomycetes</taxon>
        <taxon>Peronosporales</taxon>
        <taxon>Peronosporaceae</taxon>
        <taxon>Phytophthora</taxon>
    </lineage>
</organism>
<evidence type="ECO:0000313" key="3">
    <source>
        <dbReference type="Proteomes" id="UP000694044"/>
    </source>
</evidence>
<name>A0A8T1WDB5_9STRA</name>
<dbReference type="Proteomes" id="UP000694044">
    <property type="component" value="Unassembled WGS sequence"/>
</dbReference>
<proteinExistence type="predicted"/>
<protein>
    <submittedName>
        <fullName evidence="2">Uncharacterized protein</fullName>
    </submittedName>
</protein>
<comment type="caution">
    <text evidence="2">The sequence shown here is derived from an EMBL/GenBank/DDBJ whole genome shotgun (WGS) entry which is preliminary data.</text>
</comment>
<evidence type="ECO:0000313" key="2">
    <source>
        <dbReference type="EMBL" id="KAG7390023.1"/>
    </source>
</evidence>
<evidence type="ECO:0000256" key="1">
    <source>
        <dbReference type="SAM" id="MobiDB-lite"/>
    </source>
</evidence>
<reference evidence="2" key="1">
    <citation type="submission" date="2021-02" db="EMBL/GenBank/DDBJ databases">
        <authorList>
            <person name="Palmer J.M."/>
        </authorList>
    </citation>
    <scope>NUCLEOTIDE SEQUENCE</scope>
    <source>
        <strain evidence="2">SCRP734</strain>
    </source>
</reference>
<feature type="region of interest" description="Disordered" evidence="1">
    <location>
        <begin position="74"/>
        <end position="110"/>
    </location>
</feature>